<reference evidence="10 11" key="1">
    <citation type="submission" date="2025-05" db="UniProtKB">
        <authorList>
            <consortium name="RefSeq"/>
        </authorList>
    </citation>
    <scope>IDENTIFICATION</scope>
    <source>
        <tissue evidence="10 11">Muscle</tissue>
    </source>
</reference>
<evidence type="ECO:0000256" key="1">
    <source>
        <dbReference type="ARBA" id="ARBA00004282"/>
    </source>
</evidence>
<organism evidence="9 10">
    <name type="scientific">Limulus polyphemus</name>
    <name type="common">Atlantic horseshoe crab</name>
    <dbReference type="NCBI Taxonomy" id="6850"/>
    <lineage>
        <taxon>Eukaryota</taxon>
        <taxon>Metazoa</taxon>
        <taxon>Ecdysozoa</taxon>
        <taxon>Arthropoda</taxon>
        <taxon>Chelicerata</taxon>
        <taxon>Merostomata</taxon>
        <taxon>Xiphosura</taxon>
        <taxon>Limulidae</taxon>
        <taxon>Limulus</taxon>
    </lineage>
</organism>
<evidence type="ECO:0000256" key="6">
    <source>
        <dbReference type="PROSITE-ProRule" id="PRU00259"/>
    </source>
</evidence>
<feature type="compositionally biased region" description="Basic and acidic residues" evidence="8">
    <location>
        <begin position="375"/>
        <end position="385"/>
    </location>
</feature>
<evidence type="ECO:0000313" key="10">
    <source>
        <dbReference type="RefSeq" id="XP_022239801.1"/>
    </source>
</evidence>
<feature type="compositionally biased region" description="Pro residues" evidence="8">
    <location>
        <begin position="418"/>
        <end position="428"/>
    </location>
</feature>
<dbReference type="PANTHER" id="PTHR10372:SF27">
    <property type="entry name" value="ADHERENS JUNCTION PROTEIN P120"/>
    <property type="match status" value="1"/>
</dbReference>
<feature type="compositionally biased region" description="Polar residues" evidence="8">
    <location>
        <begin position="69"/>
        <end position="78"/>
    </location>
</feature>
<evidence type="ECO:0000313" key="11">
    <source>
        <dbReference type="RefSeq" id="XP_022239802.1"/>
    </source>
</evidence>
<dbReference type="GeneID" id="106457988"/>
<name>A0ABM1S846_LIMPO</name>
<keyword evidence="4" id="KW-0130">Cell adhesion</keyword>
<dbReference type="SMART" id="SM00185">
    <property type="entry name" value="ARM"/>
    <property type="match status" value="6"/>
</dbReference>
<proteinExistence type="inferred from homology"/>
<evidence type="ECO:0000256" key="7">
    <source>
        <dbReference type="SAM" id="Coils"/>
    </source>
</evidence>
<feature type="compositionally biased region" description="Pro residues" evidence="8">
    <location>
        <begin position="1003"/>
        <end position="1013"/>
    </location>
</feature>
<feature type="compositionally biased region" description="Polar residues" evidence="8">
    <location>
        <begin position="941"/>
        <end position="961"/>
    </location>
</feature>
<feature type="compositionally biased region" description="Pro residues" evidence="8">
    <location>
        <begin position="274"/>
        <end position="291"/>
    </location>
</feature>
<sequence length="1043" mass="116043">MPVEDLAIHDRPVTYSPTSLPGQSAATILQSVKEQEAQFKQLTRELEAERQSVATQLETYKRREREQYESGSLLSYGSTEDRENTYSWRSPSSHSLVFRENSEQGRRMADSHLHYYPGYNPDSRLYVQEVAPQGIPYYQTPPANGHHGEESTLTPSQIKATPGNKVIGNHPVRHLGAESQSIGYSQYNSGHEPHPRSEYITYTYNTPGDGPQHYQPYDARQLTSPGSQIPTGGYHPGFGSYDSAPSPGPARSQEAYLLPGGQGYPEYGYQDLPVQPPSPPSGASESPPPRRAMPQNLHPAQLEYSHRPSGYNDLSSSTLAPPRGGGYQDRYGRTPSPAPPAGERFGPYGYSGAHLPPTSPGYSSYETAPPPQGYLDRRPSYDDRPPSQGTPTHLPRLYSPVPRTVFQEEEDKGLPPEAQNPPPPPRQPPLEYETEDVRWRDPDLHEVIEFLSHPNNVIRANAAGYLQHLCYNDDHMKQKTRALGGMPPLIELLNQDIPEIQRNASGALRNLSYGRQNDENKRAIKNAGGIPALVRLLRKTPDNEIKELVTGILWNLSSSEDIKRSIIDDGLTVIVNHVIIPHSGWDCHRDPADQPRVQEICWSTVFRNASGILRNISSAGEYSRRKMRECEGLVEALLFLVKAAIGKNDMDNKSVENCVCVLRNLSFRCQEVEDPEYDKRILQPSHTRSGPMKVGDSLGCFGTTKKKKDGENTEKQKKEAPLSSAQTQRSGPIQGMELLWQPEVVQPYLALLSECSNPETLEAAAGAIQNLAACYWQPSLDIRAAVRKEKGLPVLVELLRMDVDRVVCAVATALRNLSMDQRNKELIGKYAMRDLVQKLPSSGPQQEGGGSSDETIAAVLATLNEVIIKNSDFARSLLEAGGVDRLTYIAKQKGRFSPRVVKFTAQLLYNMWQHQDLREVCRKAGWKESHFITRTMVARNAASTPTSANSTLHRPISTQGATKYEDRTLPRRGPDPNSSAGDGVPRSRSEELPLNDVREDMEPPPPPHRPPPLAEQSYAQLPRENLQQVELPVQGDQQEDSWV</sequence>
<feature type="region of interest" description="Disordered" evidence="8">
    <location>
        <begin position="184"/>
        <end position="433"/>
    </location>
</feature>
<dbReference type="Gene3D" id="1.25.10.10">
    <property type="entry name" value="Leucine-rich Repeat Variant"/>
    <property type="match status" value="1"/>
</dbReference>
<dbReference type="RefSeq" id="XP_022239802.1">
    <property type="nucleotide sequence ID" value="XM_022384094.1"/>
</dbReference>
<dbReference type="Pfam" id="PF00514">
    <property type="entry name" value="Arm"/>
    <property type="match status" value="4"/>
</dbReference>
<feature type="repeat" description="ARM" evidence="6">
    <location>
        <begin position="484"/>
        <end position="529"/>
    </location>
</feature>
<accession>A0ABM1S846</accession>
<protein>
    <submittedName>
        <fullName evidence="10 11">Catenin delta-2-like isoform X1</fullName>
    </submittedName>
</protein>
<feature type="coiled-coil region" evidence="7">
    <location>
        <begin position="25"/>
        <end position="63"/>
    </location>
</feature>
<dbReference type="SUPFAM" id="SSF48371">
    <property type="entry name" value="ARM repeat"/>
    <property type="match status" value="1"/>
</dbReference>
<dbReference type="InterPro" id="IPR011989">
    <property type="entry name" value="ARM-like"/>
</dbReference>
<feature type="region of interest" description="Disordered" evidence="8">
    <location>
        <begin position="682"/>
        <end position="730"/>
    </location>
</feature>
<keyword evidence="9" id="KW-1185">Reference proteome</keyword>
<evidence type="ECO:0000256" key="5">
    <source>
        <dbReference type="ARBA" id="ARBA00022949"/>
    </source>
</evidence>
<feature type="compositionally biased region" description="Basic and acidic residues" evidence="8">
    <location>
        <begin position="963"/>
        <end position="974"/>
    </location>
</feature>
<evidence type="ECO:0000256" key="3">
    <source>
        <dbReference type="ARBA" id="ARBA00022737"/>
    </source>
</evidence>
<feature type="compositionally biased region" description="Basic and acidic residues" evidence="8">
    <location>
        <begin position="708"/>
        <end position="720"/>
    </location>
</feature>
<dbReference type="InterPro" id="IPR028435">
    <property type="entry name" value="Plakophilin/d_Catenin"/>
</dbReference>
<evidence type="ECO:0000256" key="2">
    <source>
        <dbReference type="ARBA" id="ARBA00005462"/>
    </source>
</evidence>
<dbReference type="InterPro" id="IPR000225">
    <property type="entry name" value="Armadillo"/>
</dbReference>
<feature type="region of interest" description="Disordered" evidence="8">
    <location>
        <begin position="63"/>
        <end position="89"/>
    </location>
</feature>
<dbReference type="InterPro" id="IPR016024">
    <property type="entry name" value="ARM-type_fold"/>
</dbReference>
<evidence type="ECO:0000313" key="9">
    <source>
        <dbReference type="Proteomes" id="UP000694941"/>
    </source>
</evidence>
<feature type="region of interest" description="Disordered" evidence="8">
    <location>
        <begin position="1"/>
        <end position="21"/>
    </location>
</feature>
<dbReference type="PANTHER" id="PTHR10372">
    <property type="entry name" value="PLAKOPHILLIN-RELATED"/>
    <property type="match status" value="1"/>
</dbReference>
<feature type="compositionally biased region" description="Basic and acidic residues" evidence="8">
    <location>
        <begin position="985"/>
        <end position="1001"/>
    </location>
</feature>
<dbReference type="Proteomes" id="UP000694941">
    <property type="component" value="Unplaced"/>
</dbReference>
<comment type="similarity">
    <text evidence="2">Belongs to the beta-catenin family.</text>
</comment>
<dbReference type="PROSITE" id="PS50176">
    <property type="entry name" value="ARM_REPEAT"/>
    <property type="match status" value="3"/>
</dbReference>
<evidence type="ECO:0000256" key="4">
    <source>
        <dbReference type="ARBA" id="ARBA00022889"/>
    </source>
</evidence>
<feature type="compositionally biased region" description="Low complexity" evidence="8">
    <location>
        <begin position="256"/>
        <end position="270"/>
    </location>
</feature>
<gene>
    <name evidence="10 11 12" type="primary">LOC106457988</name>
</gene>
<feature type="compositionally biased region" description="Basic and acidic residues" evidence="8">
    <location>
        <begin position="1"/>
        <end position="12"/>
    </location>
</feature>
<evidence type="ECO:0000256" key="8">
    <source>
        <dbReference type="SAM" id="MobiDB-lite"/>
    </source>
</evidence>
<keyword evidence="3" id="KW-0677">Repeat</keyword>
<comment type="subcellular location">
    <subcellularLocation>
        <location evidence="1">Cell junction</location>
    </subcellularLocation>
</comment>
<feature type="repeat" description="ARM" evidence="6">
    <location>
        <begin position="528"/>
        <end position="571"/>
    </location>
</feature>
<dbReference type="RefSeq" id="XP_022239803.1">
    <property type="nucleotide sequence ID" value="XM_022384095.1"/>
</dbReference>
<feature type="compositionally biased region" description="Polar residues" evidence="8">
    <location>
        <begin position="221"/>
        <end position="230"/>
    </location>
</feature>
<keyword evidence="5" id="KW-0965">Cell junction</keyword>
<dbReference type="RefSeq" id="XP_022239801.1">
    <property type="nucleotide sequence ID" value="XM_022384093.1"/>
</dbReference>
<feature type="region of interest" description="Disordered" evidence="8">
    <location>
        <begin position="940"/>
        <end position="1043"/>
    </location>
</feature>
<evidence type="ECO:0000313" key="12">
    <source>
        <dbReference type="RefSeq" id="XP_022239803.1"/>
    </source>
</evidence>
<keyword evidence="7" id="KW-0175">Coiled coil</keyword>
<feature type="repeat" description="ARM" evidence="6">
    <location>
        <begin position="790"/>
        <end position="827"/>
    </location>
</feature>